<organism evidence="3 4">
    <name type="scientific">Polaromonas jejuensis</name>
    <dbReference type="NCBI Taxonomy" id="457502"/>
    <lineage>
        <taxon>Bacteria</taxon>
        <taxon>Pseudomonadati</taxon>
        <taxon>Pseudomonadota</taxon>
        <taxon>Betaproteobacteria</taxon>
        <taxon>Burkholderiales</taxon>
        <taxon>Comamonadaceae</taxon>
        <taxon>Polaromonas</taxon>
    </lineage>
</organism>
<comment type="similarity">
    <text evidence="1">Belongs to the outer membrane factor (OMF) (TC 1.B.17) family.</text>
</comment>
<dbReference type="InterPro" id="IPR010131">
    <property type="entry name" value="MdtP/NodT-like"/>
</dbReference>
<feature type="signal peptide" evidence="2">
    <location>
        <begin position="1"/>
        <end position="18"/>
    </location>
</feature>
<accession>A0ABW0Q4J5</accession>
<feature type="chain" id="PRO_5045378142" evidence="2">
    <location>
        <begin position="19"/>
        <end position="472"/>
    </location>
</feature>
<dbReference type="PANTHER" id="PTHR30203">
    <property type="entry name" value="OUTER MEMBRANE CATION EFFLUX PROTEIN"/>
    <property type="match status" value="1"/>
</dbReference>
<keyword evidence="4" id="KW-1185">Reference proteome</keyword>
<name>A0ABW0Q4J5_9BURK</name>
<dbReference type="Proteomes" id="UP001596084">
    <property type="component" value="Unassembled WGS sequence"/>
</dbReference>
<proteinExistence type="inferred from homology"/>
<protein>
    <submittedName>
        <fullName evidence="3">TolC family protein</fullName>
    </submittedName>
</protein>
<sequence length="472" mass="51180">MRTIFRWGAVATATLVLAGCASVNIDQAVSATNDSTSGFTQGKLELSRTEQQGQARARLSSELLAKPLSMEDAVQLALSNSPAVQSLLAQSWADMASANQMGRIANPLFTFERTTFGSELELNRLLSFGLLDLLTLPQRVAISRGQIAQAKVQLSASVVEQVTQVRQSWVRAVAARQTLEYANQVNRSAQASAELAKRMQQVGNFTRLQRARQQVFYADAVAQLASSRHAATAAREELTRQLGLTDEQAAQLKLPERLPDLPKEPRQAGVVSANATQQRLDVQMARHQLDVAGKSQGLNLITSLVDVELGIRRDTVFDNAAGTSTPRKGYELGIRLPIFDWGSAKRDAMNAQSLAAANRYESTVRGASSQLRESYSAYRTAYDVARHYRDEIVPLRKTMAEENLLRYNGMLIGVFELLADNRDQISSVTAAINACQQFWLADAALAASMIGKPTATMMAAPAAGAAGEAAGH</sequence>
<dbReference type="EMBL" id="JBHSMX010000003">
    <property type="protein sequence ID" value="MFC5519598.1"/>
    <property type="molecule type" value="Genomic_DNA"/>
</dbReference>
<evidence type="ECO:0000256" key="2">
    <source>
        <dbReference type="SAM" id="SignalP"/>
    </source>
</evidence>
<reference evidence="4" key="1">
    <citation type="journal article" date="2019" name="Int. J. Syst. Evol. Microbiol.">
        <title>The Global Catalogue of Microorganisms (GCM) 10K type strain sequencing project: providing services to taxonomists for standard genome sequencing and annotation.</title>
        <authorList>
            <consortium name="The Broad Institute Genomics Platform"/>
            <consortium name="The Broad Institute Genome Sequencing Center for Infectious Disease"/>
            <person name="Wu L."/>
            <person name="Ma J."/>
        </authorList>
    </citation>
    <scope>NUCLEOTIDE SEQUENCE [LARGE SCALE GENOMIC DNA]</scope>
    <source>
        <strain evidence="4">CGMCC 4.7277</strain>
    </source>
</reference>
<comment type="caution">
    <text evidence="3">The sequence shown here is derived from an EMBL/GenBank/DDBJ whole genome shotgun (WGS) entry which is preliminary data.</text>
</comment>
<dbReference type="Pfam" id="PF02321">
    <property type="entry name" value="OEP"/>
    <property type="match status" value="1"/>
</dbReference>
<dbReference type="PROSITE" id="PS51257">
    <property type="entry name" value="PROKAR_LIPOPROTEIN"/>
    <property type="match status" value="1"/>
</dbReference>
<dbReference type="InterPro" id="IPR003423">
    <property type="entry name" value="OMP_efflux"/>
</dbReference>
<dbReference type="RefSeq" id="WP_068831815.1">
    <property type="nucleotide sequence ID" value="NZ_JBHSMX010000003.1"/>
</dbReference>
<dbReference type="SUPFAM" id="SSF56954">
    <property type="entry name" value="Outer membrane efflux proteins (OEP)"/>
    <property type="match status" value="1"/>
</dbReference>
<evidence type="ECO:0000313" key="4">
    <source>
        <dbReference type="Proteomes" id="UP001596084"/>
    </source>
</evidence>
<dbReference type="PANTHER" id="PTHR30203:SF24">
    <property type="entry name" value="BLR4935 PROTEIN"/>
    <property type="match status" value="1"/>
</dbReference>
<keyword evidence="2" id="KW-0732">Signal</keyword>
<evidence type="ECO:0000256" key="1">
    <source>
        <dbReference type="ARBA" id="ARBA00007613"/>
    </source>
</evidence>
<evidence type="ECO:0000313" key="3">
    <source>
        <dbReference type="EMBL" id="MFC5519598.1"/>
    </source>
</evidence>
<gene>
    <name evidence="3" type="ORF">ACFPP7_01535</name>
</gene>
<dbReference type="Gene3D" id="1.20.1600.10">
    <property type="entry name" value="Outer membrane efflux proteins (OEP)"/>
    <property type="match status" value="1"/>
</dbReference>